<gene>
    <name evidence="2" type="ORF">BSZ39_04985</name>
</gene>
<feature type="domain" description="THAP4-like heme-binding" evidence="1">
    <location>
        <begin position="11"/>
        <end position="183"/>
    </location>
</feature>
<dbReference type="RefSeq" id="WP_073716279.1">
    <property type="nucleotide sequence ID" value="NZ_MQVR01000021.1"/>
</dbReference>
<organism evidence="2 3">
    <name type="scientific">Bowdeniella nasicola</name>
    <dbReference type="NCBI Taxonomy" id="208480"/>
    <lineage>
        <taxon>Bacteria</taxon>
        <taxon>Bacillati</taxon>
        <taxon>Actinomycetota</taxon>
        <taxon>Actinomycetes</taxon>
        <taxon>Actinomycetales</taxon>
        <taxon>Actinomycetaceae</taxon>
        <taxon>Bowdeniella</taxon>
    </lineage>
</organism>
<accession>A0A1Q5Q379</accession>
<reference evidence="3" key="1">
    <citation type="submission" date="2016-12" db="EMBL/GenBank/DDBJ databases">
        <authorList>
            <person name="Meng X."/>
        </authorList>
    </citation>
    <scope>NUCLEOTIDE SEQUENCE [LARGE SCALE GENOMIC DNA]</scope>
    <source>
        <strain evidence="3">DSM 19116</strain>
    </source>
</reference>
<dbReference type="SUPFAM" id="SSF50814">
    <property type="entry name" value="Lipocalins"/>
    <property type="match status" value="1"/>
</dbReference>
<dbReference type="Gene3D" id="2.40.128.20">
    <property type="match status" value="1"/>
</dbReference>
<dbReference type="InterPro" id="IPR014878">
    <property type="entry name" value="THAP4-like_heme-bd"/>
</dbReference>
<dbReference type="AlphaFoldDB" id="A0A1Q5Q379"/>
<dbReference type="EMBL" id="MQVR01000021">
    <property type="protein sequence ID" value="OKL54257.1"/>
    <property type="molecule type" value="Genomic_DNA"/>
</dbReference>
<sequence>MTRKSAPGIEIAPLAWLLGHWRGWGIFSGAGVDAQVLIHDFHVTHDGGPYLITTSTFEVATAIDGTIAADADAATGLSQLESAGVWGTETLYLRLPPDAVGTPGPHDVEGMLADPAGFTAALAGRISEDALLLQSTALAATASAPPVTELQRRYLKQGEDLMWSASMAAFGQDLAPYVTVRLTQSSEGE</sequence>
<proteinExistence type="predicted"/>
<evidence type="ECO:0000313" key="3">
    <source>
        <dbReference type="Proteomes" id="UP000185628"/>
    </source>
</evidence>
<evidence type="ECO:0000259" key="1">
    <source>
        <dbReference type="Pfam" id="PF08768"/>
    </source>
</evidence>
<comment type="caution">
    <text evidence="2">The sequence shown here is derived from an EMBL/GenBank/DDBJ whole genome shotgun (WGS) entry which is preliminary data.</text>
</comment>
<name>A0A1Q5Q379_9ACTO</name>
<protein>
    <recommendedName>
        <fullName evidence="1">THAP4-like heme-binding domain-containing protein</fullName>
    </recommendedName>
</protein>
<dbReference type="OrthoDB" id="4804006at2"/>
<keyword evidence="3" id="KW-1185">Reference proteome</keyword>
<evidence type="ECO:0000313" key="2">
    <source>
        <dbReference type="EMBL" id="OKL54257.1"/>
    </source>
</evidence>
<dbReference type="Pfam" id="PF08768">
    <property type="entry name" value="THAP4_heme-bd"/>
    <property type="match status" value="1"/>
</dbReference>
<dbReference type="Proteomes" id="UP000185628">
    <property type="component" value="Unassembled WGS sequence"/>
</dbReference>
<dbReference type="InterPro" id="IPR012674">
    <property type="entry name" value="Calycin"/>
</dbReference>